<evidence type="ECO:0000313" key="4">
    <source>
        <dbReference type="Proteomes" id="UP000799779"/>
    </source>
</evidence>
<protein>
    <recommendedName>
        <fullName evidence="2">DUF7053 domain-containing protein</fullName>
    </recommendedName>
</protein>
<feature type="compositionally biased region" description="Polar residues" evidence="1">
    <location>
        <begin position="244"/>
        <end position="263"/>
    </location>
</feature>
<feature type="compositionally biased region" description="Low complexity" evidence="1">
    <location>
        <begin position="232"/>
        <end position="243"/>
    </location>
</feature>
<organism evidence="3 4">
    <name type="scientific">Amniculicola lignicola CBS 123094</name>
    <dbReference type="NCBI Taxonomy" id="1392246"/>
    <lineage>
        <taxon>Eukaryota</taxon>
        <taxon>Fungi</taxon>
        <taxon>Dikarya</taxon>
        <taxon>Ascomycota</taxon>
        <taxon>Pezizomycotina</taxon>
        <taxon>Dothideomycetes</taxon>
        <taxon>Pleosporomycetidae</taxon>
        <taxon>Pleosporales</taxon>
        <taxon>Amniculicolaceae</taxon>
        <taxon>Amniculicola</taxon>
    </lineage>
</organism>
<gene>
    <name evidence="3" type="ORF">P154DRAFT_462617</name>
</gene>
<dbReference type="Proteomes" id="UP000799779">
    <property type="component" value="Unassembled WGS sequence"/>
</dbReference>
<dbReference type="OrthoDB" id="3246050at2759"/>
<dbReference type="PANTHER" id="PTHR38117:SF2">
    <property type="entry name" value="NACHT AND WD40 DOMAIN PROTEIN"/>
    <property type="match status" value="1"/>
</dbReference>
<evidence type="ECO:0000259" key="2">
    <source>
        <dbReference type="Pfam" id="PF23155"/>
    </source>
</evidence>
<feature type="compositionally biased region" description="Low complexity" evidence="1">
    <location>
        <begin position="271"/>
        <end position="284"/>
    </location>
</feature>
<accession>A0A6A5WKS7</accession>
<reference evidence="3" key="1">
    <citation type="journal article" date="2020" name="Stud. Mycol.">
        <title>101 Dothideomycetes genomes: a test case for predicting lifestyles and emergence of pathogens.</title>
        <authorList>
            <person name="Haridas S."/>
            <person name="Albert R."/>
            <person name="Binder M."/>
            <person name="Bloem J."/>
            <person name="Labutti K."/>
            <person name="Salamov A."/>
            <person name="Andreopoulos B."/>
            <person name="Baker S."/>
            <person name="Barry K."/>
            <person name="Bills G."/>
            <person name="Bluhm B."/>
            <person name="Cannon C."/>
            <person name="Castanera R."/>
            <person name="Culley D."/>
            <person name="Daum C."/>
            <person name="Ezra D."/>
            <person name="Gonzalez J."/>
            <person name="Henrissat B."/>
            <person name="Kuo A."/>
            <person name="Liang C."/>
            <person name="Lipzen A."/>
            <person name="Lutzoni F."/>
            <person name="Magnuson J."/>
            <person name="Mondo S."/>
            <person name="Nolan M."/>
            <person name="Ohm R."/>
            <person name="Pangilinan J."/>
            <person name="Park H.-J."/>
            <person name="Ramirez L."/>
            <person name="Alfaro M."/>
            <person name="Sun H."/>
            <person name="Tritt A."/>
            <person name="Yoshinaga Y."/>
            <person name="Zwiers L.-H."/>
            <person name="Turgeon B."/>
            <person name="Goodwin S."/>
            <person name="Spatafora J."/>
            <person name="Crous P."/>
            <person name="Grigoriev I."/>
        </authorList>
    </citation>
    <scope>NUCLEOTIDE SEQUENCE</scope>
    <source>
        <strain evidence="3">CBS 123094</strain>
    </source>
</reference>
<name>A0A6A5WKS7_9PLEO</name>
<dbReference type="Pfam" id="PF23155">
    <property type="entry name" value="DUF7053"/>
    <property type="match status" value="1"/>
</dbReference>
<dbReference type="EMBL" id="ML977577">
    <property type="protein sequence ID" value="KAF2002540.1"/>
    <property type="molecule type" value="Genomic_DNA"/>
</dbReference>
<feature type="domain" description="DUF7053" evidence="2">
    <location>
        <begin position="2"/>
        <end position="172"/>
    </location>
</feature>
<feature type="compositionally biased region" description="Basic and acidic residues" evidence="1">
    <location>
        <begin position="187"/>
        <end position="196"/>
    </location>
</feature>
<evidence type="ECO:0000256" key="1">
    <source>
        <dbReference type="SAM" id="MobiDB-lite"/>
    </source>
</evidence>
<dbReference type="InterPro" id="IPR055481">
    <property type="entry name" value="DUF7053"/>
</dbReference>
<keyword evidence="4" id="KW-1185">Reference proteome</keyword>
<dbReference type="AlphaFoldDB" id="A0A6A5WKS7"/>
<evidence type="ECO:0000313" key="3">
    <source>
        <dbReference type="EMBL" id="KAF2002540.1"/>
    </source>
</evidence>
<dbReference type="PANTHER" id="PTHR38117">
    <property type="entry name" value="NACHT AND WD40 DOMAIN PROTEIN"/>
    <property type="match status" value="1"/>
</dbReference>
<feature type="compositionally biased region" description="Polar residues" evidence="1">
    <location>
        <begin position="208"/>
        <end position="231"/>
    </location>
</feature>
<sequence>MSKTSVFTTITPLPAGITRQGVMETYHSPEEMIDLNPLVVERFKCKPPSYAPSEEFYSVWYTIKDKVSYLPGNLANGSVSYHAVFHNLPDGLQTHVYAPLGLDIRAKWTVGGSLPGEPKQAEELGLGIPREGLYIREDVKMKCNIMMVSFVKKTFKESHKHLVGRLVEKAHQREAQIANERLNDLRTIKPNERQGHGDIMIAPPPGYNPQQGHMSVYSTGSGNSSMNSPRLSYSTTASSQSTYLGSPSNQSISPDYRMSNNPDQKGDPRVSMQSAHSQNSQASSFLPSSVYNPHQQQQQHHHQQHGVQRAPTYPYHASSAPHQQFDAVELPAEGPQVPPKDNKQFAAELPG</sequence>
<proteinExistence type="predicted"/>
<feature type="region of interest" description="Disordered" evidence="1">
    <location>
        <begin position="187"/>
        <end position="351"/>
    </location>
</feature>